<name>A0A1R3I740_9ROSI</name>
<feature type="region of interest" description="Disordered" evidence="1">
    <location>
        <begin position="139"/>
        <end position="268"/>
    </location>
</feature>
<dbReference type="AlphaFoldDB" id="A0A1R3I740"/>
<accession>A0A1R3I740</accession>
<feature type="compositionally biased region" description="Basic residues" evidence="1">
    <location>
        <begin position="223"/>
        <end position="245"/>
    </location>
</feature>
<feature type="region of interest" description="Disordered" evidence="1">
    <location>
        <begin position="1"/>
        <end position="35"/>
    </location>
</feature>
<protein>
    <submittedName>
        <fullName evidence="2">Uncharacterized protein</fullName>
    </submittedName>
</protein>
<organism evidence="2 3">
    <name type="scientific">Corchorus olitorius</name>
    <dbReference type="NCBI Taxonomy" id="93759"/>
    <lineage>
        <taxon>Eukaryota</taxon>
        <taxon>Viridiplantae</taxon>
        <taxon>Streptophyta</taxon>
        <taxon>Embryophyta</taxon>
        <taxon>Tracheophyta</taxon>
        <taxon>Spermatophyta</taxon>
        <taxon>Magnoliopsida</taxon>
        <taxon>eudicotyledons</taxon>
        <taxon>Gunneridae</taxon>
        <taxon>Pentapetalae</taxon>
        <taxon>rosids</taxon>
        <taxon>malvids</taxon>
        <taxon>Malvales</taxon>
        <taxon>Malvaceae</taxon>
        <taxon>Grewioideae</taxon>
        <taxon>Apeibeae</taxon>
        <taxon>Corchorus</taxon>
    </lineage>
</organism>
<gene>
    <name evidence="2" type="ORF">COLO4_24766</name>
</gene>
<feature type="compositionally biased region" description="Basic residues" evidence="1">
    <location>
        <begin position="1"/>
        <end position="11"/>
    </location>
</feature>
<evidence type="ECO:0000313" key="3">
    <source>
        <dbReference type="Proteomes" id="UP000187203"/>
    </source>
</evidence>
<reference evidence="3" key="1">
    <citation type="submission" date="2013-09" db="EMBL/GenBank/DDBJ databases">
        <title>Corchorus olitorius genome sequencing.</title>
        <authorList>
            <person name="Alam M."/>
            <person name="Haque M.S."/>
            <person name="Islam M.S."/>
            <person name="Emdad E.M."/>
            <person name="Islam M.M."/>
            <person name="Ahmed B."/>
            <person name="Halim A."/>
            <person name="Hossen Q.M.M."/>
            <person name="Hossain M.Z."/>
            <person name="Ahmed R."/>
            <person name="Khan M.M."/>
            <person name="Islam R."/>
            <person name="Rashid M.M."/>
            <person name="Khan S.A."/>
            <person name="Rahman M.S."/>
            <person name="Alam M."/>
            <person name="Yahiya A.S."/>
            <person name="Khan M.S."/>
            <person name="Azam M.S."/>
            <person name="Haque T."/>
            <person name="Lashkar M.Z.H."/>
            <person name="Akhand A.I."/>
            <person name="Morshed G."/>
            <person name="Roy S."/>
            <person name="Uddin K.S."/>
            <person name="Rabeya T."/>
            <person name="Hossain A.S."/>
            <person name="Chowdhury A."/>
            <person name="Snigdha A.R."/>
            <person name="Mortoza M.S."/>
            <person name="Matin S.A."/>
            <person name="Hoque S.M.E."/>
            <person name="Islam M.K."/>
            <person name="Roy D.K."/>
            <person name="Haider R."/>
            <person name="Moosa M.M."/>
            <person name="Elias S.M."/>
            <person name="Hasan A.M."/>
            <person name="Jahan S."/>
            <person name="Shafiuddin M."/>
            <person name="Mahmood N."/>
            <person name="Shommy N.S."/>
        </authorList>
    </citation>
    <scope>NUCLEOTIDE SEQUENCE [LARGE SCALE GENOMIC DNA]</scope>
    <source>
        <strain evidence="3">cv. O-4</strain>
    </source>
</reference>
<dbReference type="EMBL" id="AWUE01018758">
    <property type="protein sequence ID" value="OMO78422.1"/>
    <property type="molecule type" value="Genomic_DNA"/>
</dbReference>
<feature type="compositionally biased region" description="Basic residues" evidence="1">
    <location>
        <begin position="252"/>
        <end position="268"/>
    </location>
</feature>
<comment type="caution">
    <text evidence="2">The sequence shown here is derived from an EMBL/GenBank/DDBJ whole genome shotgun (WGS) entry which is preliminary data.</text>
</comment>
<keyword evidence="3" id="KW-1185">Reference proteome</keyword>
<proteinExistence type="predicted"/>
<sequence>MLVSKDKRKVTAKKDRGQSKSRTLRGRRGSKSKSINPIRREWRMKQVSSNFEFEINPAQLEFGEPSGPINLEDDLVSINEATLVIGPQIKQAQKKDCLASSYQAKGKARASISDFHCSEPSTPLLPVGNGIVATASTNRLQQTPDPGGGSQQLDDLVGLRGFPDGTRKDEHETSRGKGSQRDGSSGPYEQIPEAIDTDDQGDENSRVDFSPPRTRSSNCDLHARRHVQSSKSGRGGHSKNLRLRKLLSTARKMGHGSPHRNNGRTRRS</sequence>
<feature type="compositionally biased region" description="Basic and acidic residues" evidence="1">
    <location>
        <begin position="165"/>
        <end position="175"/>
    </location>
</feature>
<evidence type="ECO:0000313" key="2">
    <source>
        <dbReference type="EMBL" id="OMO78422.1"/>
    </source>
</evidence>
<dbReference type="Proteomes" id="UP000187203">
    <property type="component" value="Unassembled WGS sequence"/>
</dbReference>
<evidence type="ECO:0000256" key="1">
    <source>
        <dbReference type="SAM" id="MobiDB-lite"/>
    </source>
</evidence>
<feature type="compositionally biased region" description="Basic residues" evidence="1">
    <location>
        <begin position="22"/>
        <end position="31"/>
    </location>
</feature>